<dbReference type="Proteomes" id="UP000003303">
    <property type="component" value="Unassembled WGS sequence"/>
</dbReference>
<accession>C2MB67</accession>
<proteinExistence type="inferred from homology"/>
<sequence>MRQQKHLISGWRYVMLPCLLLLTLTLSAQQPDTLVLTLDQSITLGLEQSPMVLGKDVALVNQMYAEREAQSALYPQLSLSGNYGYTLKKQRIYFDGMPGMGAMPGMENGIEVGRTHNIQLGLQAGMPLVNATLWQALQINRTQVDLALQQASQSRQELVGQIKKAFYTVLLAQESCETLQQSMRNAELNLERVTQRYEAGLVAEYDKMRAEVQYANIKPSVLQAEQGVDLAYMQLAVLLGLDPHTGLRLVGHLQDYQAESQQLIAQVPTTDSLWLTTNPTLRALELQQQIADESIKLSKLSWVPSISLGANYNYNFSSNDFDLSKSRLWVPFSVVSLQFQFPLFTGLKNYYTTRQAKGRALLLKLQRQDAERSLTLGMQHQRDQARKAQEQYNTATQIQATAERGYTIAQRMYDKGMGTLLEVNDAELALLQARLNQTQALYDYLIAGVEIEQLIAPETPLSADPRSDYEERLNSIKRMTRYF</sequence>
<organism evidence="8 9">
    <name type="scientific">Porphyromonas uenonis 60-3</name>
    <dbReference type="NCBI Taxonomy" id="596327"/>
    <lineage>
        <taxon>Bacteria</taxon>
        <taxon>Pseudomonadati</taxon>
        <taxon>Bacteroidota</taxon>
        <taxon>Bacteroidia</taxon>
        <taxon>Bacteroidales</taxon>
        <taxon>Porphyromonadaceae</taxon>
        <taxon>Porphyromonas</taxon>
    </lineage>
</organism>
<comment type="similarity">
    <text evidence="2">Belongs to the outer membrane factor (OMF) (TC 1.B.17) family.</text>
</comment>
<dbReference type="InterPro" id="IPR003423">
    <property type="entry name" value="OMP_efflux"/>
</dbReference>
<comment type="caution">
    <text evidence="8">The sequence shown here is derived from an EMBL/GenBank/DDBJ whole genome shotgun (WGS) entry which is preliminary data.</text>
</comment>
<evidence type="ECO:0000256" key="5">
    <source>
        <dbReference type="ARBA" id="ARBA00022692"/>
    </source>
</evidence>
<evidence type="ECO:0000313" key="9">
    <source>
        <dbReference type="Proteomes" id="UP000003303"/>
    </source>
</evidence>
<protein>
    <submittedName>
        <fullName evidence="8">Outer membrane efflux protein</fullName>
    </submittedName>
</protein>
<evidence type="ECO:0000256" key="3">
    <source>
        <dbReference type="ARBA" id="ARBA00022448"/>
    </source>
</evidence>
<dbReference type="InterPro" id="IPR051906">
    <property type="entry name" value="TolC-like"/>
</dbReference>
<keyword evidence="3" id="KW-0813">Transport</keyword>
<dbReference type="RefSeq" id="WP_007365130.1">
    <property type="nucleotide sequence ID" value="NZ_ACLR01000120.1"/>
</dbReference>
<dbReference type="OrthoDB" id="367883at2"/>
<dbReference type="GO" id="GO:0015288">
    <property type="term" value="F:porin activity"/>
    <property type="evidence" value="ECO:0007669"/>
    <property type="project" value="TreeGrafter"/>
</dbReference>
<evidence type="ECO:0000256" key="4">
    <source>
        <dbReference type="ARBA" id="ARBA00022452"/>
    </source>
</evidence>
<reference evidence="8 9" key="1">
    <citation type="submission" date="2009-04" db="EMBL/GenBank/DDBJ databases">
        <authorList>
            <person name="Sebastian Y."/>
            <person name="Madupu R."/>
            <person name="Durkin A.S."/>
            <person name="Torralba M."/>
            <person name="Methe B."/>
            <person name="Sutton G.G."/>
            <person name="Strausberg R.L."/>
            <person name="Nelson K.E."/>
        </authorList>
    </citation>
    <scope>NUCLEOTIDE SEQUENCE [LARGE SCALE GENOMIC DNA]</scope>
    <source>
        <strain evidence="8 9">60-3</strain>
    </source>
</reference>
<gene>
    <name evidence="8" type="ORF">PORUE0001_0113</name>
</gene>
<keyword evidence="5" id="KW-0812">Transmembrane</keyword>
<keyword evidence="7" id="KW-0998">Cell outer membrane</keyword>
<dbReference type="SUPFAM" id="SSF56954">
    <property type="entry name" value="Outer membrane efflux proteins (OEP)"/>
    <property type="match status" value="1"/>
</dbReference>
<comment type="subcellular location">
    <subcellularLocation>
        <location evidence="1">Cell outer membrane</location>
    </subcellularLocation>
</comment>
<evidence type="ECO:0000256" key="7">
    <source>
        <dbReference type="ARBA" id="ARBA00023237"/>
    </source>
</evidence>
<dbReference type="GO" id="GO:0009279">
    <property type="term" value="C:cell outer membrane"/>
    <property type="evidence" value="ECO:0007669"/>
    <property type="project" value="UniProtKB-SubCell"/>
</dbReference>
<dbReference type="STRING" id="596327.PORUE0001_0113"/>
<dbReference type="eggNOG" id="COG1538">
    <property type="taxonomic scope" value="Bacteria"/>
</dbReference>
<evidence type="ECO:0000256" key="1">
    <source>
        <dbReference type="ARBA" id="ARBA00004442"/>
    </source>
</evidence>
<keyword evidence="6" id="KW-0472">Membrane</keyword>
<dbReference type="EMBL" id="ACLR01000120">
    <property type="protein sequence ID" value="EEK16984.1"/>
    <property type="molecule type" value="Genomic_DNA"/>
</dbReference>
<dbReference type="AlphaFoldDB" id="C2MB67"/>
<dbReference type="GO" id="GO:1990281">
    <property type="term" value="C:efflux pump complex"/>
    <property type="evidence" value="ECO:0007669"/>
    <property type="project" value="TreeGrafter"/>
</dbReference>
<evidence type="ECO:0000256" key="2">
    <source>
        <dbReference type="ARBA" id="ARBA00007613"/>
    </source>
</evidence>
<dbReference type="Pfam" id="PF02321">
    <property type="entry name" value="OEP"/>
    <property type="match status" value="2"/>
</dbReference>
<evidence type="ECO:0000256" key="6">
    <source>
        <dbReference type="ARBA" id="ARBA00023136"/>
    </source>
</evidence>
<keyword evidence="9" id="KW-1185">Reference proteome</keyword>
<name>C2MB67_9PORP</name>
<dbReference type="GO" id="GO:0015562">
    <property type="term" value="F:efflux transmembrane transporter activity"/>
    <property type="evidence" value="ECO:0007669"/>
    <property type="project" value="InterPro"/>
</dbReference>
<evidence type="ECO:0000313" key="8">
    <source>
        <dbReference type="EMBL" id="EEK16984.1"/>
    </source>
</evidence>
<dbReference type="PANTHER" id="PTHR30026">
    <property type="entry name" value="OUTER MEMBRANE PROTEIN TOLC"/>
    <property type="match status" value="1"/>
</dbReference>
<keyword evidence="4" id="KW-1134">Transmembrane beta strand</keyword>
<dbReference type="PANTHER" id="PTHR30026:SF20">
    <property type="entry name" value="OUTER MEMBRANE PROTEIN TOLC"/>
    <property type="match status" value="1"/>
</dbReference>
<dbReference type="Gene3D" id="1.20.1600.10">
    <property type="entry name" value="Outer membrane efflux proteins (OEP)"/>
    <property type="match status" value="1"/>
</dbReference>